<protein>
    <submittedName>
        <fullName evidence="3">Cyclase</fullName>
    </submittedName>
</protein>
<proteinExistence type="predicted"/>
<accession>A0A917PNY4</accession>
<gene>
    <name evidence="3" type="ORF">GCM10011372_24710</name>
</gene>
<evidence type="ECO:0000259" key="2">
    <source>
        <dbReference type="Pfam" id="PF03364"/>
    </source>
</evidence>
<reference evidence="3" key="2">
    <citation type="submission" date="2020-09" db="EMBL/GenBank/DDBJ databases">
        <authorList>
            <person name="Sun Q."/>
            <person name="Zhou Y."/>
        </authorList>
    </citation>
    <scope>NUCLEOTIDE SEQUENCE</scope>
    <source>
        <strain evidence="3">CGMCC 1.8984</strain>
    </source>
</reference>
<dbReference type="RefSeq" id="WP_188743741.1">
    <property type="nucleotide sequence ID" value="NZ_BAABFW010000017.1"/>
</dbReference>
<dbReference type="InterPro" id="IPR005031">
    <property type="entry name" value="COQ10_START"/>
</dbReference>
<feature type="compositionally biased region" description="Low complexity" evidence="1">
    <location>
        <begin position="156"/>
        <end position="182"/>
    </location>
</feature>
<dbReference type="SUPFAM" id="SSF55961">
    <property type="entry name" value="Bet v1-like"/>
    <property type="match status" value="1"/>
</dbReference>
<dbReference type="CDD" id="cd07817">
    <property type="entry name" value="SRPBCC_8"/>
    <property type="match status" value="1"/>
</dbReference>
<dbReference type="Proteomes" id="UP000636956">
    <property type="component" value="Unassembled WGS sequence"/>
</dbReference>
<dbReference type="InterPro" id="IPR023393">
    <property type="entry name" value="START-like_dom_sf"/>
</dbReference>
<evidence type="ECO:0000256" key="1">
    <source>
        <dbReference type="SAM" id="MobiDB-lite"/>
    </source>
</evidence>
<dbReference type="PANTHER" id="PTHR33824">
    <property type="entry name" value="POLYKETIDE CYCLASE/DEHYDRASE AND LIPID TRANSPORT SUPERFAMILY PROTEIN"/>
    <property type="match status" value="1"/>
</dbReference>
<reference evidence="3" key="1">
    <citation type="journal article" date="2014" name="Int. J. Syst. Evol. Microbiol.">
        <title>Complete genome sequence of Corynebacterium casei LMG S-19264T (=DSM 44701T), isolated from a smear-ripened cheese.</title>
        <authorList>
            <consortium name="US DOE Joint Genome Institute (JGI-PGF)"/>
            <person name="Walter F."/>
            <person name="Albersmeier A."/>
            <person name="Kalinowski J."/>
            <person name="Ruckert C."/>
        </authorList>
    </citation>
    <scope>NUCLEOTIDE SEQUENCE</scope>
    <source>
        <strain evidence="3">CGMCC 1.8984</strain>
    </source>
</reference>
<dbReference type="EMBL" id="BMMD01000014">
    <property type="protein sequence ID" value="GGJ85475.1"/>
    <property type="molecule type" value="Genomic_DNA"/>
</dbReference>
<dbReference type="PANTHER" id="PTHR33824:SF7">
    <property type="entry name" value="POLYKETIDE CYCLASE_DEHYDRASE AND LIPID TRANSPORT SUPERFAMILY PROTEIN"/>
    <property type="match status" value="1"/>
</dbReference>
<dbReference type="Pfam" id="PF03364">
    <property type="entry name" value="Polyketide_cyc"/>
    <property type="match status" value="1"/>
</dbReference>
<comment type="caution">
    <text evidence="3">The sequence shown here is derived from an EMBL/GenBank/DDBJ whole genome shotgun (WGS) entry which is preliminary data.</text>
</comment>
<dbReference type="InterPro" id="IPR047137">
    <property type="entry name" value="ORF3"/>
</dbReference>
<name>A0A917PNY4_9MICO</name>
<sequence length="182" mass="20001">MSTTLNASIEVDVPVRVAYDQWTQFESFPEFLGGVDSVKQIDDSLTHWVVSIGGVKREFDAEIGDQVPDDHVAWRSLGGGVMHRGRVEFTPKGADETQVDLEIEWEPEGFVEHAGAALRLDDLQVKSDLKRFKEFVEHRRAPTGAWRGEVHGGEARPTPGTTRTTGTTGTTGTLGTDPDLNL</sequence>
<feature type="domain" description="Coenzyme Q-binding protein COQ10 START" evidence="2">
    <location>
        <begin position="11"/>
        <end position="128"/>
    </location>
</feature>
<dbReference type="Gene3D" id="3.30.530.20">
    <property type="match status" value="1"/>
</dbReference>
<feature type="region of interest" description="Disordered" evidence="1">
    <location>
        <begin position="145"/>
        <end position="182"/>
    </location>
</feature>
<evidence type="ECO:0000313" key="4">
    <source>
        <dbReference type="Proteomes" id="UP000636956"/>
    </source>
</evidence>
<evidence type="ECO:0000313" key="3">
    <source>
        <dbReference type="EMBL" id="GGJ85475.1"/>
    </source>
</evidence>
<keyword evidence="4" id="KW-1185">Reference proteome</keyword>
<organism evidence="3 4">
    <name type="scientific">Agromyces bauzanensis</name>
    <dbReference type="NCBI Taxonomy" id="1308924"/>
    <lineage>
        <taxon>Bacteria</taxon>
        <taxon>Bacillati</taxon>
        <taxon>Actinomycetota</taxon>
        <taxon>Actinomycetes</taxon>
        <taxon>Micrococcales</taxon>
        <taxon>Microbacteriaceae</taxon>
        <taxon>Agromyces</taxon>
    </lineage>
</organism>
<dbReference type="AlphaFoldDB" id="A0A917PNY4"/>